<dbReference type="EMBL" id="JAACAK010000120">
    <property type="protein sequence ID" value="NIR76326.1"/>
    <property type="molecule type" value="Genomic_DNA"/>
</dbReference>
<comment type="caution">
    <text evidence="3">The sequence shown here is derived from an EMBL/GenBank/DDBJ whole genome shotgun (WGS) entry which is preliminary data.</text>
</comment>
<proteinExistence type="predicted"/>
<name>A0AAE4ZC32_9BACT</name>
<evidence type="ECO:0000313" key="3">
    <source>
        <dbReference type="EMBL" id="NIR76326.1"/>
    </source>
</evidence>
<sequence>MEFKGKIAWLALTVAVIGAACDDDPVGVDGDVTFEIEIEPQGAWIHPDQAVALTATVFRHDPTGGGGVGVTTQVDSAVSWSSSDLGVATVDADGLVRAVGLGEATITARAAGVSADVLIAVTAADFPDVRGNWTGQYRPTSCTLSGATDPFFCTDLFADGASLIIELDLDQLGERVSGTLLQGTLSGFVEGTMNAQGVLSLTGDAGGEAFGTRTTIVDWGTALVGDSLLGGWQFLVEDLSGSGFGSADVSAELRLLGEGVLQFFGCPVEVELSLGMESAGALGSGDCQLDDASYFDVYGLDGAAGDSIEVVMRSSQIDAFLLVSDLDEIVLGTDNDSGGGVNGTDAAITVVFDVPATVLIIANSLAELEIGDYSLTATGLNPGAPSGSAPLVQVPRPEDVPAVRVMTAGVVKAPPRPGNLSATGARIRRAPDRSIKR</sequence>
<gene>
    <name evidence="3" type="ORF">GWO12_14625</name>
</gene>
<dbReference type="Proteomes" id="UP000702544">
    <property type="component" value="Unassembled WGS sequence"/>
</dbReference>
<evidence type="ECO:0000313" key="4">
    <source>
        <dbReference type="Proteomes" id="UP000702544"/>
    </source>
</evidence>
<evidence type="ECO:0000256" key="1">
    <source>
        <dbReference type="SAM" id="MobiDB-lite"/>
    </source>
</evidence>
<accession>A0AAE4ZC32</accession>
<evidence type="ECO:0000259" key="2">
    <source>
        <dbReference type="SMART" id="SM00635"/>
    </source>
</evidence>
<dbReference type="InterPro" id="IPR008964">
    <property type="entry name" value="Invasin/intimin_cell_adhesion"/>
</dbReference>
<dbReference type="AlphaFoldDB" id="A0AAE4ZC32"/>
<feature type="region of interest" description="Disordered" evidence="1">
    <location>
        <begin position="414"/>
        <end position="437"/>
    </location>
</feature>
<dbReference type="InterPro" id="IPR003343">
    <property type="entry name" value="Big_2"/>
</dbReference>
<organism evidence="3 4">
    <name type="scientific">Candidatus Kutchimonas denitrificans</name>
    <dbReference type="NCBI Taxonomy" id="3056748"/>
    <lineage>
        <taxon>Bacteria</taxon>
        <taxon>Pseudomonadati</taxon>
        <taxon>Gemmatimonadota</taxon>
        <taxon>Gemmatimonadia</taxon>
        <taxon>Candidatus Palauibacterales</taxon>
        <taxon>Candidatus Palauibacteraceae</taxon>
        <taxon>Candidatus Kutchimonas</taxon>
    </lineage>
</organism>
<feature type="domain" description="BIG2" evidence="2">
    <location>
        <begin position="32"/>
        <end position="120"/>
    </location>
</feature>
<dbReference type="Gene3D" id="2.60.40.1080">
    <property type="match status" value="1"/>
</dbReference>
<protein>
    <recommendedName>
        <fullName evidence="2">BIG2 domain-containing protein</fullName>
    </recommendedName>
</protein>
<dbReference type="SMART" id="SM00635">
    <property type="entry name" value="BID_2"/>
    <property type="match status" value="1"/>
</dbReference>
<dbReference type="SUPFAM" id="SSF49373">
    <property type="entry name" value="Invasin/intimin cell-adhesion fragments"/>
    <property type="match status" value="1"/>
</dbReference>
<reference evidence="3 4" key="1">
    <citation type="submission" date="2020-01" db="EMBL/GenBank/DDBJ databases">
        <title>Genomes assembled from Gulf of Kutch pelagic sediment metagenomes.</title>
        <authorList>
            <person name="Chandrashekar M."/>
            <person name="Mahajan M.S."/>
            <person name="Dave K.J."/>
            <person name="Vatsa P."/>
            <person name="Nathani N.M."/>
        </authorList>
    </citation>
    <scope>NUCLEOTIDE SEQUENCE [LARGE SCALE GENOMIC DNA]</scope>
    <source>
        <strain evidence="3">KS3-K002</strain>
    </source>
</reference>
<dbReference type="Pfam" id="PF02368">
    <property type="entry name" value="Big_2"/>
    <property type="match status" value="1"/>
</dbReference>
<dbReference type="PROSITE" id="PS51257">
    <property type="entry name" value="PROKAR_LIPOPROTEIN"/>
    <property type="match status" value="1"/>
</dbReference>